<feature type="compositionally biased region" description="Low complexity" evidence="1">
    <location>
        <begin position="447"/>
        <end position="470"/>
    </location>
</feature>
<feature type="compositionally biased region" description="Polar residues" evidence="1">
    <location>
        <begin position="380"/>
        <end position="390"/>
    </location>
</feature>
<feature type="region of interest" description="Disordered" evidence="1">
    <location>
        <begin position="232"/>
        <end position="261"/>
    </location>
</feature>
<accession>A0A2L2YEQ7</accession>
<sequence length="709" mass="81435">MARLAAYYQEDFQYRPENYVPKHRKSSYVYYEEPLNNAFNNFALNGERRRNLALSEPSLSPLSHACKPDRMTLKNKPIVYGSQLIENSHPPMQYFDNDHNMHYSNNRLTKLQTDAYDNEPYYHDDRQLYGDRSRHWPTSKDKLSKRFSYVEPRNNNHDVYLSQHYDRSSQRPMVSNFDVYNNRYHHPEEIYYDSPQNSLSPCSPVYYHNGTNNEHWQQWPFVPEEVFTNQRLLSPPSPLDSGLSSQSITSSPSLEADSFPSRSDSVAVGERLCSCPSVHYPDINCQRPNLSRHDSGRSSGVYPAYIHQGESLRVKNGARHISHSRDDTDINGYQPSQVRYGKLGLIGEHINNGSASNKPKKNHQSLCRAESRRNEISYKPYNSCNVSDNGGSPIRRTPSRASESLKKNPKFERPFVVITEASEKSTDSDGLMSPEGDNSEKSDDMESSSSTSATVSDSSSKSSVASSSNDLNCNRKSKRTTEKEIRELEDMYEKCNLSDVDLLDRAERRDLPTAHQKAFHQTNRKLKRSKSDTIYETLSPMFHNPYETHQRAPPFRRSGLPDRLADDMALRKLKKCATTSSSNATKNSITYMLCSSHFTPTVPSGKDILFMDCPDVEYDDLSYRKHYFGKKSKIPDPQPPFGIPLRPPPPQKVFTDYLHAIPSNCPQPLCHPRGNPDVVRDDVAFRALRKDEPERLYYDISQLYRVKRR</sequence>
<evidence type="ECO:0000256" key="1">
    <source>
        <dbReference type="SAM" id="MobiDB-lite"/>
    </source>
</evidence>
<dbReference type="GeneID" id="107439600"/>
<feature type="region of interest" description="Disordered" evidence="1">
    <location>
        <begin position="378"/>
        <end position="480"/>
    </location>
</feature>
<feature type="compositionally biased region" description="Low complexity" evidence="1">
    <location>
        <begin position="239"/>
        <end position="254"/>
    </location>
</feature>
<proteinExistence type="evidence at transcript level"/>
<dbReference type="OrthoDB" id="7989901at2759"/>
<dbReference type="KEGG" id="ptep:107439600"/>
<protein>
    <submittedName>
        <fullName evidence="2">Uncharacterized protein</fullName>
    </submittedName>
</protein>
<organism evidence="2">
    <name type="scientific">Parasteatoda tepidariorum</name>
    <name type="common">Common house spider</name>
    <name type="synonym">Achaearanea tepidariorum</name>
    <dbReference type="NCBI Taxonomy" id="114398"/>
    <lineage>
        <taxon>Eukaryota</taxon>
        <taxon>Metazoa</taxon>
        <taxon>Ecdysozoa</taxon>
        <taxon>Arthropoda</taxon>
        <taxon>Chelicerata</taxon>
        <taxon>Arachnida</taxon>
        <taxon>Araneae</taxon>
        <taxon>Araneomorphae</taxon>
        <taxon>Entelegynae</taxon>
        <taxon>Araneoidea</taxon>
        <taxon>Theridiidae</taxon>
        <taxon>Parasteatoda</taxon>
    </lineage>
</organism>
<name>A0A2L2YEQ7_PARTP</name>
<feature type="compositionally biased region" description="Basic and acidic residues" evidence="1">
    <location>
        <begin position="403"/>
        <end position="413"/>
    </location>
</feature>
<dbReference type="AlphaFoldDB" id="A0A2L2YEQ7"/>
<evidence type="ECO:0000313" key="2">
    <source>
        <dbReference type="EMBL" id="LAA06641.1"/>
    </source>
</evidence>
<dbReference type="EMBL" id="IAAA01020945">
    <property type="protein sequence ID" value="LAA06641.1"/>
    <property type="molecule type" value="mRNA"/>
</dbReference>
<reference evidence="2" key="1">
    <citation type="journal article" date="2016" name="Mol. Ecol. Resour.">
        <title>Evaluation of the impact of RNA preservation methods of spiders for de novo transcriptome assembly.</title>
        <authorList>
            <person name="Kono N."/>
            <person name="Nakamura H."/>
            <person name="Ito Y."/>
            <person name="Tomita M."/>
            <person name="Arakawa K."/>
        </authorList>
    </citation>
    <scope>NUCLEOTIDE SEQUENCE</scope>
    <source>
        <tissue evidence="2">Whole body</tissue>
    </source>
</reference>